<name>A0A3N4LWY3_9PEZI</name>
<proteinExistence type="inferred from homology"/>
<dbReference type="InterPro" id="IPR004839">
    <property type="entry name" value="Aminotransferase_I/II_large"/>
</dbReference>
<dbReference type="Pfam" id="PF00155">
    <property type="entry name" value="Aminotran_1_2"/>
    <property type="match status" value="1"/>
</dbReference>
<dbReference type="InterPro" id="IPR015424">
    <property type="entry name" value="PyrdxlP-dep_Trfase"/>
</dbReference>
<gene>
    <name evidence="7" type="ORF">L211DRAFT_866571</name>
</gene>
<dbReference type="Gene3D" id="3.40.640.10">
    <property type="entry name" value="Type I PLP-dependent aspartate aminotransferase-like (Major domain)"/>
    <property type="match status" value="2"/>
</dbReference>
<dbReference type="PANTHER" id="PTHR42790:SF1">
    <property type="entry name" value="AROMATIC AMINO ACID AMINOTRANSFERASE, HYPOTHETICAL (EUROFUNG)"/>
    <property type="match status" value="1"/>
</dbReference>
<dbReference type="GO" id="GO:0008483">
    <property type="term" value="F:transaminase activity"/>
    <property type="evidence" value="ECO:0007669"/>
    <property type="project" value="UniProtKB-KW"/>
</dbReference>
<dbReference type="AlphaFoldDB" id="A0A3N4LWY3"/>
<dbReference type="InterPro" id="IPR015421">
    <property type="entry name" value="PyrdxlP-dep_Trfase_major"/>
</dbReference>
<dbReference type="EMBL" id="ML121535">
    <property type="protein sequence ID" value="RPB26208.1"/>
    <property type="molecule type" value="Genomic_DNA"/>
</dbReference>
<dbReference type="CDD" id="cd00609">
    <property type="entry name" value="AAT_like"/>
    <property type="match status" value="1"/>
</dbReference>
<evidence type="ECO:0000256" key="5">
    <source>
        <dbReference type="ARBA" id="ARBA00022898"/>
    </source>
</evidence>
<organism evidence="7 8">
    <name type="scientific">Terfezia boudieri ATCC MYA-4762</name>
    <dbReference type="NCBI Taxonomy" id="1051890"/>
    <lineage>
        <taxon>Eukaryota</taxon>
        <taxon>Fungi</taxon>
        <taxon>Dikarya</taxon>
        <taxon>Ascomycota</taxon>
        <taxon>Pezizomycotina</taxon>
        <taxon>Pezizomycetes</taxon>
        <taxon>Pezizales</taxon>
        <taxon>Pezizaceae</taxon>
        <taxon>Terfezia</taxon>
    </lineage>
</organism>
<dbReference type="InParanoid" id="A0A3N4LWY3"/>
<evidence type="ECO:0000313" key="8">
    <source>
        <dbReference type="Proteomes" id="UP000267821"/>
    </source>
</evidence>
<keyword evidence="5" id="KW-0663">Pyridoxal phosphate</keyword>
<dbReference type="InterPro" id="IPR050859">
    <property type="entry name" value="Class-I_PLP-dep_aminotransf"/>
</dbReference>
<comment type="cofactor">
    <cofactor evidence="1">
        <name>pyridoxal 5'-phosphate</name>
        <dbReference type="ChEBI" id="CHEBI:597326"/>
    </cofactor>
</comment>
<dbReference type="Proteomes" id="UP000267821">
    <property type="component" value="Unassembled WGS sequence"/>
</dbReference>
<dbReference type="GO" id="GO:0030170">
    <property type="term" value="F:pyridoxal phosphate binding"/>
    <property type="evidence" value="ECO:0007669"/>
    <property type="project" value="InterPro"/>
</dbReference>
<evidence type="ECO:0000259" key="6">
    <source>
        <dbReference type="Pfam" id="PF00155"/>
    </source>
</evidence>
<reference evidence="7 8" key="1">
    <citation type="journal article" date="2018" name="Nat. Ecol. Evol.">
        <title>Pezizomycetes genomes reveal the molecular basis of ectomycorrhizal truffle lifestyle.</title>
        <authorList>
            <person name="Murat C."/>
            <person name="Payen T."/>
            <person name="Noel B."/>
            <person name="Kuo A."/>
            <person name="Morin E."/>
            <person name="Chen J."/>
            <person name="Kohler A."/>
            <person name="Krizsan K."/>
            <person name="Balestrini R."/>
            <person name="Da Silva C."/>
            <person name="Montanini B."/>
            <person name="Hainaut M."/>
            <person name="Levati E."/>
            <person name="Barry K.W."/>
            <person name="Belfiori B."/>
            <person name="Cichocki N."/>
            <person name="Clum A."/>
            <person name="Dockter R.B."/>
            <person name="Fauchery L."/>
            <person name="Guy J."/>
            <person name="Iotti M."/>
            <person name="Le Tacon F."/>
            <person name="Lindquist E.A."/>
            <person name="Lipzen A."/>
            <person name="Malagnac F."/>
            <person name="Mello A."/>
            <person name="Molinier V."/>
            <person name="Miyauchi S."/>
            <person name="Poulain J."/>
            <person name="Riccioni C."/>
            <person name="Rubini A."/>
            <person name="Sitrit Y."/>
            <person name="Splivallo R."/>
            <person name="Traeger S."/>
            <person name="Wang M."/>
            <person name="Zifcakova L."/>
            <person name="Wipf D."/>
            <person name="Zambonelli A."/>
            <person name="Paolocci F."/>
            <person name="Nowrousian M."/>
            <person name="Ottonello S."/>
            <person name="Baldrian P."/>
            <person name="Spatafora J.W."/>
            <person name="Henrissat B."/>
            <person name="Nagy L.G."/>
            <person name="Aury J.M."/>
            <person name="Wincker P."/>
            <person name="Grigoriev I.V."/>
            <person name="Bonfante P."/>
            <person name="Martin F.M."/>
        </authorList>
    </citation>
    <scope>NUCLEOTIDE SEQUENCE [LARGE SCALE GENOMIC DNA]</scope>
    <source>
        <strain evidence="7 8">ATCC MYA-4762</strain>
    </source>
</reference>
<dbReference type="STRING" id="1051890.A0A3N4LWY3"/>
<sequence>MGRTFALSHLHSPHGGIPYSSPTTILTCGNTDGLNKVFETLLQDGDTLLIEKFTYMPAISAATPRGAVTVGIPMDDEGILVAGPGGLQDVLRNWPRSKLGRTGMRKPRVLYTIPTGQNPTGVTTSLARKKEVYRVCDEEDVIIVEDDPYWHLYFPRTTTATTQRFTEEGGTGFEFSSPELCYSGYVRTCAQPRYFLENGWITGQPAFLKRLLRATEACSAAPSGFAQEMVAELVMKHWGPEIDGFLEYCRNLRDRYREKRDAMVAVLKEGEYLIGDGAGDDAVIVNKTRIMSFSVPTAGMFIWLRIVYHTHPLYEAPFSKAYLAGKLFEYLAEPRYGNKVLVGPGKMFCGEEEDGDDFVRVSFAVLPLEELRVASEELVEGVRRFWGLGRGEIEGIGMEEREGEDALGEGLGLGLGYRGVVGC</sequence>
<keyword evidence="3" id="KW-0032">Aminotransferase</keyword>
<evidence type="ECO:0000256" key="1">
    <source>
        <dbReference type="ARBA" id="ARBA00001933"/>
    </source>
</evidence>
<feature type="domain" description="Aminotransferase class I/classII large" evidence="6">
    <location>
        <begin position="6"/>
        <end position="376"/>
    </location>
</feature>
<protein>
    <submittedName>
        <fullName evidence="7">PLP-dependent transferase</fullName>
    </submittedName>
</protein>
<evidence type="ECO:0000256" key="2">
    <source>
        <dbReference type="ARBA" id="ARBA00007441"/>
    </source>
</evidence>
<dbReference type="GO" id="GO:1901605">
    <property type="term" value="P:alpha-amino acid metabolic process"/>
    <property type="evidence" value="ECO:0007669"/>
    <property type="project" value="TreeGrafter"/>
</dbReference>
<comment type="similarity">
    <text evidence="2">Belongs to the class-I pyridoxal-phosphate-dependent aminotransferase family.</text>
</comment>
<dbReference type="OrthoDB" id="691673at2759"/>
<keyword evidence="8" id="KW-1185">Reference proteome</keyword>
<evidence type="ECO:0000256" key="4">
    <source>
        <dbReference type="ARBA" id="ARBA00022679"/>
    </source>
</evidence>
<dbReference type="SUPFAM" id="SSF53383">
    <property type="entry name" value="PLP-dependent transferases"/>
    <property type="match status" value="1"/>
</dbReference>
<evidence type="ECO:0000256" key="3">
    <source>
        <dbReference type="ARBA" id="ARBA00022576"/>
    </source>
</evidence>
<evidence type="ECO:0000313" key="7">
    <source>
        <dbReference type="EMBL" id="RPB26208.1"/>
    </source>
</evidence>
<keyword evidence="4 7" id="KW-0808">Transferase</keyword>
<dbReference type="PANTHER" id="PTHR42790">
    <property type="entry name" value="AMINOTRANSFERASE"/>
    <property type="match status" value="1"/>
</dbReference>
<accession>A0A3N4LWY3</accession>